<dbReference type="CDD" id="cd12087">
    <property type="entry name" value="TM_EGFR-like"/>
    <property type="match status" value="1"/>
</dbReference>
<feature type="compositionally biased region" description="Low complexity" evidence="1">
    <location>
        <begin position="252"/>
        <end position="263"/>
    </location>
</feature>
<evidence type="ECO:0000313" key="4">
    <source>
        <dbReference type="EMBL" id="KAK8847448.1"/>
    </source>
</evidence>
<sequence>MFTSTTTSATLAKWLIILLLVMWSRPTWFVHAQSTTSLARPTTGAVSIPASVFPTTTTTYTGVPSLVFQPIATMTACGVGQILWNLYNEDPSRVNITLYAVNDGVDQSIPPASTTSTRPAISTSTAVASAPVATTPSAIRPSTPLTTPVAPSVARTTLSSPASRPAAATLTARSLEERTILHINATLVTQYANHGWDFRPVRLPQGRYYIYGHVDDGRGTNGRSAVFSVVEGNDMACLAAFASASLTASNAGSATSSQASTTSVQTGNQASAGAGAGGSSSGSSSGSGDLSGGAIAGIVVGVILGLGAFGLLAFICLRRRRRNAQYGGSDRPPMSMTGGHRKMASGATSPSDPGHGRAPIPLGTISRADDNYGSDPEKGRDSTESQGGEGIVQSVAPVLTLGEQQQQQQQRERHGKRQLSDPFRTPTFADMPRQPDNAVLAGGSGYEENDFAPVSEDAVAATGSRPKSYTDFASRSMPSSSSVSRSRSQPGVPTNPTPPRSGESTPPLGGPTQVLGRSSSTRRKPVPSLGPELRSEMARQASQNELRGGAPIAGGGGSRGIDAGERRMSYKLVPDPPAIQE</sequence>
<feature type="compositionally biased region" description="Basic and acidic residues" evidence="1">
    <location>
        <begin position="367"/>
        <end position="383"/>
    </location>
</feature>
<gene>
    <name evidence="4" type="ORF">IAR55_005306</name>
</gene>
<keyword evidence="2" id="KW-0472">Membrane</keyword>
<dbReference type="Proteomes" id="UP001388673">
    <property type="component" value="Unassembled WGS sequence"/>
</dbReference>
<feature type="region of interest" description="Disordered" evidence="1">
    <location>
        <begin position="132"/>
        <end position="161"/>
    </location>
</feature>
<comment type="caution">
    <text evidence="4">The sequence shown here is derived from an EMBL/GenBank/DDBJ whole genome shotgun (WGS) entry which is preliminary data.</text>
</comment>
<accession>A0AAW0YVF0</accession>
<dbReference type="AlphaFoldDB" id="A0AAW0YVF0"/>
<proteinExistence type="predicted"/>
<feature type="signal peptide" evidence="3">
    <location>
        <begin position="1"/>
        <end position="32"/>
    </location>
</feature>
<feature type="compositionally biased region" description="Low complexity" evidence="1">
    <location>
        <begin position="474"/>
        <end position="488"/>
    </location>
</feature>
<evidence type="ECO:0000313" key="5">
    <source>
        <dbReference type="Proteomes" id="UP001388673"/>
    </source>
</evidence>
<dbReference type="GeneID" id="92182564"/>
<keyword evidence="2" id="KW-1133">Transmembrane helix</keyword>
<name>A0AAW0YVF0_9TREE</name>
<keyword evidence="5" id="KW-1185">Reference proteome</keyword>
<reference evidence="4 5" key="1">
    <citation type="journal article" date="2024" name="bioRxiv">
        <title>Comparative genomics of Cryptococcus and Kwoniella reveals pathogenesis evolution and contrasting karyotype dynamics via intercentromeric recombination or chromosome fusion.</title>
        <authorList>
            <person name="Coelho M.A."/>
            <person name="David-Palma M."/>
            <person name="Shea T."/>
            <person name="Bowers K."/>
            <person name="McGinley-Smith S."/>
            <person name="Mohammad A.W."/>
            <person name="Gnirke A."/>
            <person name="Yurkov A.M."/>
            <person name="Nowrousian M."/>
            <person name="Sun S."/>
            <person name="Cuomo C.A."/>
            <person name="Heitman J."/>
        </authorList>
    </citation>
    <scope>NUCLEOTIDE SEQUENCE [LARGE SCALE GENOMIC DNA]</scope>
    <source>
        <strain evidence="4 5">CBS 13917</strain>
    </source>
</reference>
<dbReference type="KEGG" id="kne:92182564"/>
<keyword evidence="3" id="KW-0732">Signal</keyword>
<evidence type="ECO:0000256" key="3">
    <source>
        <dbReference type="SAM" id="SignalP"/>
    </source>
</evidence>
<feature type="region of interest" description="Disordered" evidence="1">
    <location>
        <begin position="324"/>
        <end position="389"/>
    </location>
</feature>
<keyword evidence="2" id="KW-0812">Transmembrane</keyword>
<feature type="region of interest" description="Disordered" evidence="1">
    <location>
        <begin position="252"/>
        <end position="287"/>
    </location>
</feature>
<protein>
    <recommendedName>
        <fullName evidence="6">Mid2 domain-containing protein</fullName>
    </recommendedName>
</protein>
<evidence type="ECO:0000256" key="1">
    <source>
        <dbReference type="SAM" id="MobiDB-lite"/>
    </source>
</evidence>
<feature type="transmembrane region" description="Helical" evidence="2">
    <location>
        <begin position="294"/>
        <end position="317"/>
    </location>
</feature>
<dbReference type="RefSeq" id="XP_066800966.1">
    <property type="nucleotide sequence ID" value="XM_066948398.1"/>
</dbReference>
<evidence type="ECO:0008006" key="6">
    <source>
        <dbReference type="Google" id="ProtNLM"/>
    </source>
</evidence>
<organism evidence="4 5">
    <name type="scientific">Kwoniella newhampshirensis</name>
    <dbReference type="NCBI Taxonomy" id="1651941"/>
    <lineage>
        <taxon>Eukaryota</taxon>
        <taxon>Fungi</taxon>
        <taxon>Dikarya</taxon>
        <taxon>Basidiomycota</taxon>
        <taxon>Agaricomycotina</taxon>
        <taxon>Tremellomycetes</taxon>
        <taxon>Tremellales</taxon>
        <taxon>Cryptococcaceae</taxon>
        <taxon>Kwoniella</taxon>
    </lineage>
</organism>
<feature type="chain" id="PRO_5043766028" description="Mid2 domain-containing protein" evidence="3">
    <location>
        <begin position="33"/>
        <end position="581"/>
    </location>
</feature>
<evidence type="ECO:0000256" key="2">
    <source>
        <dbReference type="SAM" id="Phobius"/>
    </source>
</evidence>
<feature type="region of interest" description="Disordered" evidence="1">
    <location>
        <begin position="402"/>
        <end position="581"/>
    </location>
</feature>
<dbReference type="EMBL" id="JBCAWK010000010">
    <property type="protein sequence ID" value="KAK8847448.1"/>
    <property type="molecule type" value="Genomic_DNA"/>
</dbReference>